<feature type="transmembrane region" description="Helical" evidence="5">
    <location>
        <begin position="153"/>
        <end position="176"/>
    </location>
</feature>
<evidence type="ECO:0000256" key="4">
    <source>
        <dbReference type="ARBA" id="ARBA00023136"/>
    </source>
</evidence>
<feature type="transmembrane region" description="Helical" evidence="5">
    <location>
        <begin position="286"/>
        <end position="304"/>
    </location>
</feature>
<dbReference type="Pfam" id="PF00999">
    <property type="entry name" value="Na_H_Exchanger"/>
    <property type="match status" value="1"/>
</dbReference>
<dbReference type="Gene3D" id="1.20.1530.20">
    <property type="match status" value="1"/>
</dbReference>
<keyword evidence="4 5" id="KW-0472">Membrane</keyword>
<name>A0ABW1T0D0_9ACTN</name>
<evidence type="ECO:0000313" key="7">
    <source>
        <dbReference type="EMBL" id="MFC6237774.1"/>
    </source>
</evidence>
<gene>
    <name evidence="7" type="ORF">ACFQGU_07780</name>
</gene>
<feature type="domain" description="Cation/H+ exchanger transmembrane" evidence="6">
    <location>
        <begin position="23"/>
        <end position="385"/>
    </location>
</feature>
<evidence type="ECO:0000256" key="2">
    <source>
        <dbReference type="ARBA" id="ARBA00022692"/>
    </source>
</evidence>
<keyword evidence="2 5" id="KW-0812">Transmembrane</keyword>
<dbReference type="InterPro" id="IPR006153">
    <property type="entry name" value="Cation/H_exchanger_TM"/>
</dbReference>
<feature type="transmembrane region" description="Helical" evidence="5">
    <location>
        <begin position="345"/>
        <end position="364"/>
    </location>
</feature>
<sequence>MELIDYLLLLAICAVAYAAGEGLARVHIPRLPVYLAVGAISGALVARAQDGASLTFPRVSTVALAFIGFVAGSHLVWRVIAPRLRPIIAQVLGLSIAVPIVVGITIFVVTSELPMTVRLAGAILAGTVMLALSPPEAIAVISENRSAGPFTKLVLGATVVMDVVVVSAFSVTLLVAQNLVEEEADGASIVASVVAVLGLALLGGALVGFLLRTVIERTRSDLWVGLLVIAVAAVAAVLAPLMTEWAADELGLRIEIDSLLIAMIAGVIVANWTTKPERFAGLLERMVPYVYVVFFTLTGLGLHLDALAAAAGAAALLWVARLAGIATGSTVAMRLVREPEVVRRVAWRAYMPQAGIALALAATIASDFGAGGEELATIIIATVVLNEATGPFFLRSALRATGETVVETEQLD</sequence>
<feature type="transmembrane region" description="Helical" evidence="5">
    <location>
        <begin position="310"/>
        <end position="333"/>
    </location>
</feature>
<accession>A0ABW1T0D0</accession>
<keyword evidence="8" id="KW-1185">Reference proteome</keyword>
<comment type="caution">
    <text evidence="7">The sequence shown here is derived from an EMBL/GenBank/DDBJ whole genome shotgun (WGS) entry which is preliminary data.</text>
</comment>
<feature type="transmembrane region" description="Helical" evidence="5">
    <location>
        <begin position="376"/>
        <end position="394"/>
    </location>
</feature>
<dbReference type="EMBL" id="JBHSTI010000008">
    <property type="protein sequence ID" value="MFC6237774.1"/>
    <property type="molecule type" value="Genomic_DNA"/>
</dbReference>
<organism evidence="7 8">
    <name type="scientific">Longivirga aurantiaca</name>
    <dbReference type="NCBI Taxonomy" id="1837743"/>
    <lineage>
        <taxon>Bacteria</taxon>
        <taxon>Bacillati</taxon>
        <taxon>Actinomycetota</taxon>
        <taxon>Actinomycetes</taxon>
        <taxon>Sporichthyales</taxon>
        <taxon>Sporichthyaceae</taxon>
        <taxon>Longivirga</taxon>
    </lineage>
</organism>
<proteinExistence type="predicted"/>
<keyword evidence="3 5" id="KW-1133">Transmembrane helix</keyword>
<evidence type="ECO:0000259" key="6">
    <source>
        <dbReference type="Pfam" id="PF00999"/>
    </source>
</evidence>
<feature type="transmembrane region" description="Helical" evidence="5">
    <location>
        <begin position="61"/>
        <end position="80"/>
    </location>
</feature>
<comment type="subcellular location">
    <subcellularLocation>
        <location evidence="1">Membrane</location>
        <topology evidence="1">Multi-pass membrane protein</topology>
    </subcellularLocation>
</comment>
<dbReference type="PANTHER" id="PTHR43021:SF2">
    <property type="entry name" value="CATION_H+ EXCHANGER DOMAIN-CONTAINING PROTEIN"/>
    <property type="match status" value="1"/>
</dbReference>
<feature type="transmembrane region" description="Helical" evidence="5">
    <location>
        <begin position="115"/>
        <end position="132"/>
    </location>
</feature>
<feature type="transmembrane region" description="Helical" evidence="5">
    <location>
        <begin position="188"/>
        <end position="211"/>
    </location>
</feature>
<protein>
    <submittedName>
        <fullName evidence="7">Cation:proton antiporter</fullName>
    </submittedName>
</protein>
<dbReference type="PANTHER" id="PTHR43021">
    <property type="entry name" value="NA(+)/H(+) ANTIPORTER-RELATED"/>
    <property type="match status" value="1"/>
</dbReference>
<dbReference type="InterPro" id="IPR038770">
    <property type="entry name" value="Na+/solute_symporter_sf"/>
</dbReference>
<evidence type="ECO:0000256" key="1">
    <source>
        <dbReference type="ARBA" id="ARBA00004141"/>
    </source>
</evidence>
<evidence type="ECO:0000313" key="8">
    <source>
        <dbReference type="Proteomes" id="UP001596138"/>
    </source>
</evidence>
<feature type="transmembrane region" description="Helical" evidence="5">
    <location>
        <begin position="6"/>
        <end position="24"/>
    </location>
</feature>
<evidence type="ECO:0000256" key="3">
    <source>
        <dbReference type="ARBA" id="ARBA00022989"/>
    </source>
</evidence>
<feature type="transmembrane region" description="Helical" evidence="5">
    <location>
        <begin position="223"/>
        <end position="242"/>
    </location>
</feature>
<feature type="transmembrane region" description="Helical" evidence="5">
    <location>
        <begin position="87"/>
        <end position="109"/>
    </location>
</feature>
<reference evidence="8" key="1">
    <citation type="journal article" date="2019" name="Int. J. Syst. Evol. Microbiol.">
        <title>The Global Catalogue of Microorganisms (GCM) 10K type strain sequencing project: providing services to taxonomists for standard genome sequencing and annotation.</title>
        <authorList>
            <consortium name="The Broad Institute Genomics Platform"/>
            <consortium name="The Broad Institute Genome Sequencing Center for Infectious Disease"/>
            <person name="Wu L."/>
            <person name="Ma J."/>
        </authorList>
    </citation>
    <scope>NUCLEOTIDE SEQUENCE [LARGE SCALE GENOMIC DNA]</scope>
    <source>
        <strain evidence="8">CGMCC 4.7317</strain>
    </source>
</reference>
<evidence type="ECO:0000256" key="5">
    <source>
        <dbReference type="SAM" id="Phobius"/>
    </source>
</evidence>
<dbReference type="Proteomes" id="UP001596138">
    <property type="component" value="Unassembled WGS sequence"/>
</dbReference>
<dbReference type="RefSeq" id="WP_386765385.1">
    <property type="nucleotide sequence ID" value="NZ_JBHSTI010000008.1"/>
</dbReference>
<feature type="transmembrane region" description="Helical" evidence="5">
    <location>
        <begin position="254"/>
        <end position="274"/>
    </location>
</feature>